<dbReference type="InterPro" id="IPR051207">
    <property type="entry name" value="ComplexI_NDUFA9_subunit"/>
</dbReference>
<reference evidence="3" key="1">
    <citation type="submission" date="2016-10" db="EMBL/GenBank/DDBJ databases">
        <authorList>
            <person name="Varghese N."/>
            <person name="Submissions S."/>
        </authorList>
    </citation>
    <scope>NUCLEOTIDE SEQUENCE [LARGE SCALE GENOMIC DNA]</scope>
    <source>
        <strain evidence="3">CGMCC 1.10218</strain>
    </source>
</reference>
<dbReference type="Pfam" id="PF01370">
    <property type="entry name" value="Epimerase"/>
    <property type="match status" value="1"/>
</dbReference>
<feature type="domain" description="NAD-dependent epimerase/dehydratase" evidence="1">
    <location>
        <begin position="21"/>
        <end position="236"/>
    </location>
</feature>
<dbReference type="PANTHER" id="PTHR12126">
    <property type="entry name" value="NADH-UBIQUINONE OXIDOREDUCTASE 39 KDA SUBUNIT-RELATED"/>
    <property type="match status" value="1"/>
</dbReference>
<gene>
    <name evidence="2" type="ORF">SAMN04488058_105112</name>
</gene>
<dbReference type="Proteomes" id="UP000199223">
    <property type="component" value="Unassembled WGS sequence"/>
</dbReference>
<dbReference type="EMBL" id="FNZA01000005">
    <property type="protein sequence ID" value="SEJ25010.1"/>
    <property type="molecule type" value="Genomic_DNA"/>
</dbReference>
<dbReference type="InterPro" id="IPR001509">
    <property type="entry name" value="Epimerase_deHydtase"/>
</dbReference>
<organism evidence="2 3">
    <name type="scientific">Deinococcus reticulitermitis</name>
    <dbReference type="NCBI Taxonomy" id="856736"/>
    <lineage>
        <taxon>Bacteria</taxon>
        <taxon>Thermotogati</taxon>
        <taxon>Deinococcota</taxon>
        <taxon>Deinococci</taxon>
        <taxon>Deinococcales</taxon>
        <taxon>Deinococcaceae</taxon>
        <taxon>Deinococcus</taxon>
    </lineage>
</organism>
<sequence>MADASGQDQGEQIPGRHISRVLVTGASGFVGRAVVDELTRRGYDVFAGSRSGRGVGRGVGLKCDVTKEKSVVQAVRDADPDAVIHLVGIIAEAGKQTFERVHIEGTRHVIAAIRELEEKREAAYKNRRGDEVERPRPIRYLHMSALGADILSESGYSASKGEAEGLVRISRLPWTIFRPSLIFGVGDDFFGRVLKELVTTAPIVPQIGNGSFPFRPVSIEDVTKAFAEALVRPETIGQTYDLTGPEEFTFRQLLDAEQAALGQNKRVVPVPLALMDRLVPLMNLLPKPPITRDQYAMLKAGNTAPNEPARRAFDLPMWRLRDRLPQILRR</sequence>
<dbReference type="SUPFAM" id="SSF51735">
    <property type="entry name" value="NAD(P)-binding Rossmann-fold domains"/>
    <property type="match status" value="1"/>
</dbReference>
<dbReference type="FunFam" id="3.40.50.720:FF:000702">
    <property type="entry name" value="NADH dehydrogenase (Ubiquinone)"/>
    <property type="match status" value="1"/>
</dbReference>
<accession>A0A1H6XJI4</accession>
<evidence type="ECO:0000259" key="1">
    <source>
        <dbReference type="Pfam" id="PF01370"/>
    </source>
</evidence>
<dbReference type="CDD" id="cd05271">
    <property type="entry name" value="NDUFA9_like_SDR_a"/>
    <property type="match status" value="1"/>
</dbReference>
<protein>
    <submittedName>
        <fullName evidence="2">NADH dehydrogenase</fullName>
    </submittedName>
</protein>
<evidence type="ECO:0000313" key="3">
    <source>
        <dbReference type="Proteomes" id="UP000199223"/>
    </source>
</evidence>
<evidence type="ECO:0000313" key="2">
    <source>
        <dbReference type="EMBL" id="SEJ25010.1"/>
    </source>
</evidence>
<proteinExistence type="predicted"/>
<keyword evidence="3" id="KW-1185">Reference proteome</keyword>
<dbReference type="RefSeq" id="WP_092264100.1">
    <property type="nucleotide sequence ID" value="NZ_FNZA01000005.1"/>
</dbReference>
<dbReference type="OrthoDB" id="9807212at2"/>
<dbReference type="Gene3D" id="3.40.50.720">
    <property type="entry name" value="NAD(P)-binding Rossmann-like Domain"/>
    <property type="match status" value="1"/>
</dbReference>
<dbReference type="GO" id="GO:0044877">
    <property type="term" value="F:protein-containing complex binding"/>
    <property type="evidence" value="ECO:0007669"/>
    <property type="project" value="TreeGrafter"/>
</dbReference>
<dbReference type="AlphaFoldDB" id="A0A1H6XJI4"/>
<dbReference type="PANTHER" id="PTHR12126:SF11">
    <property type="entry name" value="NADH DEHYDROGENASE [UBIQUINONE] 1 ALPHA SUBCOMPLEX SUBUNIT 9, MITOCHONDRIAL"/>
    <property type="match status" value="1"/>
</dbReference>
<dbReference type="STRING" id="856736.SAMN04488058_105112"/>
<dbReference type="InterPro" id="IPR036291">
    <property type="entry name" value="NAD(P)-bd_dom_sf"/>
</dbReference>
<name>A0A1H6XJI4_9DEIO</name>